<evidence type="ECO:0000256" key="6">
    <source>
        <dbReference type="ARBA" id="ARBA00022842"/>
    </source>
</evidence>
<dbReference type="EMBL" id="JABSNP010000020">
    <property type="protein sequence ID" value="NRT20727.1"/>
    <property type="molecule type" value="Genomic_DNA"/>
</dbReference>
<keyword evidence="2 8" id="KW-1277">Toxin-antitoxin system</keyword>
<dbReference type="PANTHER" id="PTHR33653:SF1">
    <property type="entry name" value="RIBONUCLEASE VAPC2"/>
    <property type="match status" value="1"/>
</dbReference>
<keyword evidence="4 8" id="KW-0479">Metal-binding</keyword>
<keyword evidence="3 8" id="KW-0540">Nuclease</keyword>
<keyword evidence="5 8" id="KW-0378">Hydrolase</keyword>
<evidence type="ECO:0000256" key="2">
    <source>
        <dbReference type="ARBA" id="ARBA00022649"/>
    </source>
</evidence>
<comment type="caution">
    <text evidence="11">The sequence shown here is derived from an EMBL/GenBank/DDBJ whole genome shotgun (WGS) entry which is preliminary data.</text>
</comment>
<keyword evidence="6 8" id="KW-0460">Magnesium</keyword>
<evidence type="ECO:0000256" key="4">
    <source>
        <dbReference type="ARBA" id="ARBA00022723"/>
    </source>
</evidence>
<feature type="binding site" evidence="8">
    <location>
        <position position="95"/>
    </location>
    <ligand>
        <name>Mg(2+)</name>
        <dbReference type="ChEBI" id="CHEBI:18420"/>
    </ligand>
</feature>
<dbReference type="EC" id="3.1.-.-" evidence="8"/>
<dbReference type="PANTHER" id="PTHR33653">
    <property type="entry name" value="RIBONUCLEASE VAPC2"/>
    <property type="match status" value="1"/>
</dbReference>
<dbReference type="InterPro" id="IPR022907">
    <property type="entry name" value="VapC_family"/>
</dbReference>
<dbReference type="InterPro" id="IPR050556">
    <property type="entry name" value="Type_II_TA_system_RNase"/>
</dbReference>
<gene>
    <name evidence="8" type="primary">vapC</name>
    <name evidence="11" type="ORF">HNP98_003571</name>
</gene>
<dbReference type="Proteomes" id="UP000779507">
    <property type="component" value="Unassembled WGS sequence"/>
</dbReference>
<evidence type="ECO:0000256" key="3">
    <source>
        <dbReference type="ARBA" id="ARBA00022722"/>
    </source>
</evidence>
<dbReference type="HAMAP" id="MF_00265">
    <property type="entry name" value="VapC_Nob1"/>
    <property type="match status" value="1"/>
</dbReference>
<dbReference type="SUPFAM" id="SSF88723">
    <property type="entry name" value="PIN domain-like"/>
    <property type="match status" value="1"/>
</dbReference>
<feature type="binding site" evidence="8">
    <location>
        <position position="8"/>
    </location>
    <ligand>
        <name>Mg(2+)</name>
        <dbReference type="ChEBI" id="CHEBI:18420"/>
    </ligand>
</feature>
<keyword evidence="9" id="KW-0812">Transmembrane</keyword>
<feature type="transmembrane region" description="Helical" evidence="9">
    <location>
        <begin position="20"/>
        <end position="40"/>
    </location>
</feature>
<protein>
    <recommendedName>
        <fullName evidence="8">Ribonuclease VapC</fullName>
        <shortName evidence="8">RNase VapC</shortName>
        <ecNumber evidence="8">3.1.-.-</ecNumber>
    </recommendedName>
    <alternativeName>
        <fullName evidence="8">Toxin VapC</fullName>
    </alternativeName>
</protein>
<evidence type="ECO:0000259" key="10">
    <source>
        <dbReference type="Pfam" id="PF01850"/>
    </source>
</evidence>
<keyword evidence="8" id="KW-0800">Toxin</keyword>
<comment type="function">
    <text evidence="8">Toxic component of a toxin-antitoxin (TA) system. An RNase.</text>
</comment>
<evidence type="ECO:0000313" key="11">
    <source>
        <dbReference type="EMBL" id="NRT20727.1"/>
    </source>
</evidence>
<dbReference type="Gene3D" id="3.40.50.1010">
    <property type="entry name" value="5'-nuclease"/>
    <property type="match status" value="1"/>
</dbReference>
<comment type="cofactor">
    <cofactor evidence="1 8">
        <name>Mg(2+)</name>
        <dbReference type="ChEBI" id="CHEBI:18420"/>
    </cofactor>
</comment>
<evidence type="ECO:0000256" key="9">
    <source>
        <dbReference type="SAM" id="Phobius"/>
    </source>
</evidence>
<keyword evidence="9" id="KW-1133">Transmembrane helix</keyword>
<name>A0ABX2FU52_9BACT</name>
<feature type="domain" description="PIN" evidence="10">
    <location>
        <begin position="5"/>
        <end position="117"/>
    </location>
</feature>
<dbReference type="CDD" id="cd18741">
    <property type="entry name" value="PIN_VapC4-5_FitB-like"/>
    <property type="match status" value="1"/>
</dbReference>
<organism evidence="11 12">
    <name type="scientific">Hymenobacter caeli</name>
    <dbReference type="NCBI Taxonomy" id="2735894"/>
    <lineage>
        <taxon>Bacteria</taxon>
        <taxon>Pseudomonadati</taxon>
        <taxon>Bacteroidota</taxon>
        <taxon>Cytophagia</taxon>
        <taxon>Cytophagales</taxon>
        <taxon>Hymenobacteraceae</taxon>
        <taxon>Hymenobacter</taxon>
    </lineage>
</organism>
<evidence type="ECO:0000313" key="12">
    <source>
        <dbReference type="Proteomes" id="UP000779507"/>
    </source>
</evidence>
<evidence type="ECO:0000256" key="1">
    <source>
        <dbReference type="ARBA" id="ARBA00001946"/>
    </source>
</evidence>
<proteinExistence type="inferred from homology"/>
<dbReference type="Pfam" id="PF01850">
    <property type="entry name" value="PIN"/>
    <property type="match status" value="1"/>
</dbReference>
<dbReference type="RefSeq" id="WP_173811497.1">
    <property type="nucleotide sequence ID" value="NZ_JABSNP010000020.1"/>
</dbReference>
<evidence type="ECO:0000256" key="5">
    <source>
        <dbReference type="ARBA" id="ARBA00022801"/>
    </source>
</evidence>
<keyword evidence="9" id="KW-0472">Membrane</keyword>
<dbReference type="InterPro" id="IPR002716">
    <property type="entry name" value="PIN_dom"/>
</dbReference>
<evidence type="ECO:0000256" key="7">
    <source>
        <dbReference type="ARBA" id="ARBA00038093"/>
    </source>
</evidence>
<keyword evidence="12" id="KW-1185">Reference proteome</keyword>
<accession>A0ABX2FU52</accession>
<evidence type="ECO:0000256" key="8">
    <source>
        <dbReference type="HAMAP-Rule" id="MF_00265"/>
    </source>
</evidence>
<dbReference type="InterPro" id="IPR029060">
    <property type="entry name" value="PIN-like_dom_sf"/>
</dbReference>
<sequence>MTGLILLDSDVLIDVLRKDVLAATLLTALGSAAPLGISIVSRMETIRGYRNFEVQQQAEKLLRRFQVIALDGDISRRADELINRYYLGRNLGIADALIAATAIEYDLPLLSKNQRDFHFLDKSGLQLLPYPAAPAA</sequence>
<comment type="similarity">
    <text evidence="7 8">Belongs to the PINc/VapC protein family.</text>
</comment>
<reference evidence="11 12" key="1">
    <citation type="submission" date="2020-05" db="EMBL/GenBank/DDBJ databases">
        <title>Genomic Encyclopedia of Type Strains, Phase IV (KMG-V): Genome sequencing to study the core and pangenomes of soil and plant-associated prokaryotes.</title>
        <authorList>
            <person name="Whitman W."/>
        </authorList>
    </citation>
    <scope>NUCLEOTIDE SEQUENCE [LARGE SCALE GENOMIC DNA]</scope>
    <source>
        <strain evidence="11 12">9A</strain>
    </source>
</reference>